<accession>A0AAD5C877</accession>
<keyword evidence="11" id="KW-1185">Reference proteome</keyword>
<name>A0AAD5C877_AMBAR</name>
<evidence type="ECO:0000256" key="3">
    <source>
        <dbReference type="ARBA" id="ARBA00022475"/>
    </source>
</evidence>
<keyword evidence="7 8" id="KW-0067">ATP-binding</keyword>
<dbReference type="InterPro" id="IPR000719">
    <property type="entry name" value="Prot_kinase_dom"/>
</dbReference>
<dbReference type="EC" id="2.7.11.1" evidence="2"/>
<dbReference type="GO" id="GO:0005524">
    <property type="term" value="F:ATP binding"/>
    <property type="evidence" value="ECO:0007669"/>
    <property type="project" value="UniProtKB-UniRule"/>
</dbReference>
<dbReference type="PROSITE" id="PS50011">
    <property type="entry name" value="PROTEIN_KINASE_DOM"/>
    <property type="match status" value="1"/>
</dbReference>
<evidence type="ECO:0000256" key="5">
    <source>
        <dbReference type="ARBA" id="ARBA00022741"/>
    </source>
</evidence>
<comment type="subcellular location">
    <subcellularLocation>
        <location evidence="1">Cell membrane</location>
    </subcellularLocation>
</comment>
<evidence type="ECO:0000259" key="9">
    <source>
        <dbReference type="PROSITE" id="PS50011"/>
    </source>
</evidence>
<evidence type="ECO:0000256" key="7">
    <source>
        <dbReference type="ARBA" id="ARBA00022840"/>
    </source>
</evidence>
<dbReference type="InterPro" id="IPR050823">
    <property type="entry name" value="Plant_Ser_Thr_Prot_Kinase"/>
</dbReference>
<organism evidence="10 11">
    <name type="scientific">Ambrosia artemisiifolia</name>
    <name type="common">Common ragweed</name>
    <dbReference type="NCBI Taxonomy" id="4212"/>
    <lineage>
        <taxon>Eukaryota</taxon>
        <taxon>Viridiplantae</taxon>
        <taxon>Streptophyta</taxon>
        <taxon>Embryophyta</taxon>
        <taxon>Tracheophyta</taxon>
        <taxon>Spermatophyta</taxon>
        <taxon>Magnoliopsida</taxon>
        <taxon>eudicotyledons</taxon>
        <taxon>Gunneridae</taxon>
        <taxon>Pentapetalae</taxon>
        <taxon>asterids</taxon>
        <taxon>campanulids</taxon>
        <taxon>Asterales</taxon>
        <taxon>Asteraceae</taxon>
        <taxon>Asteroideae</taxon>
        <taxon>Heliantheae alliance</taxon>
        <taxon>Heliantheae</taxon>
        <taxon>Ambrosia</taxon>
    </lineage>
</organism>
<keyword evidence="6" id="KW-0418">Kinase</keyword>
<dbReference type="PANTHER" id="PTHR45621">
    <property type="entry name" value="OS01G0588500 PROTEIN-RELATED"/>
    <property type="match status" value="1"/>
</dbReference>
<dbReference type="Gene3D" id="1.10.510.10">
    <property type="entry name" value="Transferase(Phosphotransferase) domain 1"/>
    <property type="match status" value="1"/>
</dbReference>
<dbReference type="PROSITE" id="PS00107">
    <property type="entry name" value="PROTEIN_KINASE_ATP"/>
    <property type="match status" value="1"/>
</dbReference>
<keyword evidence="3" id="KW-0472">Membrane</keyword>
<evidence type="ECO:0000313" key="10">
    <source>
        <dbReference type="EMBL" id="KAI7737146.1"/>
    </source>
</evidence>
<proteinExistence type="predicted"/>
<keyword evidence="5 8" id="KW-0547">Nucleotide-binding</keyword>
<evidence type="ECO:0000256" key="8">
    <source>
        <dbReference type="PROSITE-ProRule" id="PRU10141"/>
    </source>
</evidence>
<evidence type="ECO:0000256" key="2">
    <source>
        <dbReference type="ARBA" id="ARBA00012513"/>
    </source>
</evidence>
<dbReference type="GO" id="GO:0004674">
    <property type="term" value="F:protein serine/threonine kinase activity"/>
    <property type="evidence" value="ECO:0007669"/>
    <property type="project" value="UniProtKB-EC"/>
</dbReference>
<sequence length="307" mass="34610">MCACFSVGMATSTSASSSHSEILKEENLKSFRFDVLLIATRYFHPNSELGEGRFSTVYKGWIDEQSCAATEPEGGTAVAVKRLNKHDSIQSDQEWLAEINYFGRINHPNVVKLIGYCLEGDHRLLVYEFMPRGSLANHLFIRGSHFQCLSWNNRIKVALGVAKGLAYLHTTEEKPINLYFKSSNILIDSDYNAKLSDFGLVKRIKNIDPRFIGAASAYVAPEYLMTGRRGFDKNLPPHVQMLVELVKPILTNKKKFLNIMDPSIDGQYSYIAARRAALLANRCVMTFAGHRPNADKLVEELEKIQEL</sequence>
<dbReference type="FunFam" id="3.30.200.20:FF:000228">
    <property type="entry name" value="Serine/threonine-protein kinase BIK1"/>
    <property type="match status" value="1"/>
</dbReference>
<dbReference type="InterPro" id="IPR001245">
    <property type="entry name" value="Ser-Thr/Tyr_kinase_cat_dom"/>
</dbReference>
<dbReference type="AlphaFoldDB" id="A0AAD5C877"/>
<feature type="domain" description="Protein kinase" evidence="9">
    <location>
        <begin position="43"/>
        <end position="307"/>
    </location>
</feature>
<evidence type="ECO:0000256" key="4">
    <source>
        <dbReference type="ARBA" id="ARBA00022679"/>
    </source>
</evidence>
<feature type="binding site" evidence="8">
    <location>
        <position position="81"/>
    </location>
    <ligand>
        <name>ATP</name>
        <dbReference type="ChEBI" id="CHEBI:30616"/>
    </ligand>
</feature>
<dbReference type="Gene3D" id="3.30.200.20">
    <property type="entry name" value="Phosphorylase Kinase, domain 1"/>
    <property type="match status" value="1"/>
</dbReference>
<gene>
    <name evidence="10" type="ORF">M8C21_000959</name>
</gene>
<comment type="caution">
    <text evidence="10">The sequence shown here is derived from an EMBL/GenBank/DDBJ whole genome shotgun (WGS) entry which is preliminary data.</text>
</comment>
<reference evidence="10" key="1">
    <citation type="submission" date="2022-06" db="EMBL/GenBank/DDBJ databases">
        <title>Uncovering the hologenomic basis of an extraordinary plant invasion.</title>
        <authorList>
            <person name="Bieker V.C."/>
            <person name="Martin M.D."/>
            <person name="Gilbert T."/>
            <person name="Hodgins K."/>
            <person name="Battlay P."/>
            <person name="Petersen B."/>
            <person name="Wilson J."/>
        </authorList>
    </citation>
    <scope>NUCLEOTIDE SEQUENCE</scope>
    <source>
        <strain evidence="10">AA19_3_7</strain>
        <tissue evidence="10">Leaf</tissue>
    </source>
</reference>
<dbReference type="SUPFAM" id="SSF56112">
    <property type="entry name" value="Protein kinase-like (PK-like)"/>
    <property type="match status" value="1"/>
</dbReference>
<dbReference type="Proteomes" id="UP001206925">
    <property type="component" value="Unassembled WGS sequence"/>
</dbReference>
<dbReference type="InterPro" id="IPR017441">
    <property type="entry name" value="Protein_kinase_ATP_BS"/>
</dbReference>
<evidence type="ECO:0000256" key="6">
    <source>
        <dbReference type="ARBA" id="ARBA00022777"/>
    </source>
</evidence>
<dbReference type="GO" id="GO:0005886">
    <property type="term" value="C:plasma membrane"/>
    <property type="evidence" value="ECO:0007669"/>
    <property type="project" value="UniProtKB-SubCell"/>
</dbReference>
<dbReference type="Pfam" id="PF07714">
    <property type="entry name" value="PK_Tyr_Ser-Thr"/>
    <property type="match status" value="1"/>
</dbReference>
<keyword evidence="4" id="KW-0808">Transferase</keyword>
<dbReference type="InterPro" id="IPR011009">
    <property type="entry name" value="Kinase-like_dom_sf"/>
</dbReference>
<dbReference type="EMBL" id="JAMZMK010009103">
    <property type="protein sequence ID" value="KAI7737146.1"/>
    <property type="molecule type" value="Genomic_DNA"/>
</dbReference>
<evidence type="ECO:0000313" key="11">
    <source>
        <dbReference type="Proteomes" id="UP001206925"/>
    </source>
</evidence>
<protein>
    <recommendedName>
        <fullName evidence="2">non-specific serine/threonine protein kinase</fullName>
        <ecNumber evidence="2">2.7.11.1</ecNumber>
    </recommendedName>
</protein>
<evidence type="ECO:0000256" key="1">
    <source>
        <dbReference type="ARBA" id="ARBA00004236"/>
    </source>
</evidence>
<keyword evidence="3" id="KW-1003">Cell membrane</keyword>